<dbReference type="GO" id="GO:0051603">
    <property type="term" value="P:proteolysis involved in protein catabolic process"/>
    <property type="evidence" value="ECO:0007669"/>
    <property type="project" value="TreeGrafter"/>
</dbReference>
<name>A0AA87ZT50_FICCA</name>
<dbReference type="EMBL" id="BTGU01000009">
    <property type="protein sequence ID" value="GMN39110.1"/>
    <property type="molecule type" value="Genomic_DNA"/>
</dbReference>
<reference evidence="3" key="1">
    <citation type="submission" date="2023-07" db="EMBL/GenBank/DDBJ databases">
        <title>draft genome sequence of fig (Ficus carica).</title>
        <authorList>
            <person name="Takahashi T."/>
            <person name="Nishimura K."/>
        </authorList>
    </citation>
    <scope>NUCLEOTIDE SEQUENCE</scope>
</reference>
<feature type="domain" description="Legumain prodomain" evidence="2">
    <location>
        <begin position="89"/>
        <end position="139"/>
    </location>
</feature>
<comment type="similarity">
    <text evidence="1">Belongs to the peptidase C13 family.</text>
</comment>
<gene>
    <name evidence="3" type="ORF">TIFTF001_008346</name>
</gene>
<dbReference type="GO" id="GO:0005773">
    <property type="term" value="C:vacuole"/>
    <property type="evidence" value="ECO:0007669"/>
    <property type="project" value="GOC"/>
</dbReference>
<dbReference type="PANTHER" id="PTHR12000:SF50">
    <property type="entry name" value="VACUOLAR-PROCESSING ENZYME GAMMA-ISOZYME"/>
    <property type="match status" value="1"/>
</dbReference>
<dbReference type="GO" id="GO:0004197">
    <property type="term" value="F:cysteine-type endopeptidase activity"/>
    <property type="evidence" value="ECO:0007669"/>
    <property type="project" value="TreeGrafter"/>
</dbReference>
<dbReference type="AlphaFoldDB" id="A0AA87ZT50"/>
<dbReference type="Gene3D" id="1.10.132.130">
    <property type="match status" value="1"/>
</dbReference>
<accession>A0AA87ZT50</accession>
<proteinExistence type="inferred from homology"/>
<dbReference type="PANTHER" id="PTHR12000">
    <property type="entry name" value="HEMOGLOBINASE FAMILY MEMBER"/>
    <property type="match status" value="1"/>
</dbReference>
<dbReference type="GO" id="GO:0006624">
    <property type="term" value="P:vacuolar protein processing"/>
    <property type="evidence" value="ECO:0007669"/>
    <property type="project" value="TreeGrafter"/>
</dbReference>
<dbReference type="InterPro" id="IPR001096">
    <property type="entry name" value="Peptidase_C13"/>
</dbReference>
<organism evidence="3 4">
    <name type="scientific">Ficus carica</name>
    <name type="common">Common fig</name>
    <dbReference type="NCBI Taxonomy" id="3494"/>
    <lineage>
        <taxon>Eukaryota</taxon>
        <taxon>Viridiplantae</taxon>
        <taxon>Streptophyta</taxon>
        <taxon>Embryophyta</taxon>
        <taxon>Tracheophyta</taxon>
        <taxon>Spermatophyta</taxon>
        <taxon>Magnoliopsida</taxon>
        <taxon>eudicotyledons</taxon>
        <taxon>Gunneridae</taxon>
        <taxon>Pentapetalae</taxon>
        <taxon>rosids</taxon>
        <taxon>fabids</taxon>
        <taxon>Rosales</taxon>
        <taxon>Moraceae</taxon>
        <taxon>Ficeae</taxon>
        <taxon>Ficus</taxon>
    </lineage>
</organism>
<comment type="caution">
    <text evidence="3">The sequence shown here is derived from an EMBL/GenBank/DDBJ whole genome shotgun (WGS) entry which is preliminary data.</text>
</comment>
<dbReference type="Pfam" id="PF20985">
    <property type="entry name" value="Legum_prodom"/>
    <property type="match status" value="1"/>
</dbReference>
<keyword evidence="4" id="KW-1185">Reference proteome</keyword>
<dbReference type="InterPro" id="IPR046427">
    <property type="entry name" value="Legumain_prodom_sf"/>
</dbReference>
<dbReference type="InterPro" id="IPR048501">
    <property type="entry name" value="Legum_prodom"/>
</dbReference>
<evidence type="ECO:0000313" key="4">
    <source>
        <dbReference type="Proteomes" id="UP001187192"/>
    </source>
</evidence>
<dbReference type="Proteomes" id="UP001187192">
    <property type="component" value="Unassembled WGS sequence"/>
</dbReference>
<sequence length="142" mass="16261">MDPEYDVLPEEDIDLIEEFVPVPLFMDRPTRNVPLKRLFLLHTIKGAFVGSQEHLDATKQLDDIISKRRQEEHNIDHMKKSLFGQPFRNQTCFNSLMGIYEKICGHLSPYVSKHERDIADLCDAGVTASQMAEASVQTCQLN</sequence>
<evidence type="ECO:0000256" key="1">
    <source>
        <dbReference type="ARBA" id="ARBA00009941"/>
    </source>
</evidence>
<evidence type="ECO:0000313" key="3">
    <source>
        <dbReference type="EMBL" id="GMN39110.1"/>
    </source>
</evidence>
<evidence type="ECO:0000259" key="2">
    <source>
        <dbReference type="Pfam" id="PF20985"/>
    </source>
</evidence>
<protein>
    <recommendedName>
        <fullName evidence="2">Legumain prodomain domain-containing protein</fullName>
    </recommendedName>
</protein>